<keyword evidence="3 5" id="KW-1133">Transmembrane helix</keyword>
<evidence type="ECO:0000313" key="8">
    <source>
        <dbReference type="Proteomes" id="UP000464700"/>
    </source>
</evidence>
<protein>
    <submittedName>
        <fullName evidence="7">MFS transporter</fullName>
    </submittedName>
</protein>
<dbReference type="RefSeq" id="WP_160230118.1">
    <property type="nucleotide sequence ID" value="NZ_CP043925.1"/>
</dbReference>
<feature type="transmembrane region" description="Helical" evidence="5">
    <location>
        <begin position="147"/>
        <end position="172"/>
    </location>
</feature>
<feature type="transmembrane region" description="Helical" evidence="5">
    <location>
        <begin position="211"/>
        <end position="229"/>
    </location>
</feature>
<dbReference type="InterPro" id="IPR020846">
    <property type="entry name" value="MFS_dom"/>
</dbReference>
<evidence type="ECO:0000256" key="2">
    <source>
        <dbReference type="ARBA" id="ARBA00022692"/>
    </source>
</evidence>
<accession>A0A6I7D970</accession>
<keyword evidence="4 5" id="KW-0472">Membrane</keyword>
<dbReference type="GO" id="GO:0022857">
    <property type="term" value="F:transmembrane transporter activity"/>
    <property type="evidence" value="ECO:0007669"/>
    <property type="project" value="InterPro"/>
</dbReference>
<evidence type="ECO:0000256" key="3">
    <source>
        <dbReference type="ARBA" id="ARBA00022989"/>
    </source>
</evidence>
<feature type="transmembrane region" description="Helical" evidence="5">
    <location>
        <begin position="25"/>
        <end position="46"/>
    </location>
</feature>
<feature type="transmembrane region" description="Helical" evidence="5">
    <location>
        <begin position="447"/>
        <end position="470"/>
    </location>
</feature>
<dbReference type="InterPro" id="IPR011701">
    <property type="entry name" value="MFS"/>
</dbReference>
<organism evidence="7 8">
    <name type="scientific">Proteus columbae</name>
    <dbReference type="NCBI Taxonomy" id="1987580"/>
    <lineage>
        <taxon>Bacteria</taxon>
        <taxon>Pseudomonadati</taxon>
        <taxon>Pseudomonadota</taxon>
        <taxon>Gammaproteobacteria</taxon>
        <taxon>Enterobacterales</taxon>
        <taxon>Morganellaceae</taxon>
        <taxon>Proteus</taxon>
    </lineage>
</organism>
<dbReference type="EMBL" id="CP043925">
    <property type="protein sequence ID" value="QHN10040.1"/>
    <property type="molecule type" value="Genomic_DNA"/>
</dbReference>
<keyword evidence="2 5" id="KW-0812">Transmembrane</keyword>
<feature type="transmembrane region" description="Helical" evidence="5">
    <location>
        <begin position="310"/>
        <end position="328"/>
    </location>
</feature>
<dbReference type="Proteomes" id="UP000464700">
    <property type="component" value="Chromosome"/>
</dbReference>
<evidence type="ECO:0000259" key="6">
    <source>
        <dbReference type="PROSITE" id="PS50850"/>
    </source>
</evidence>
<dbReference type="AlphaFoldDB" id="A0A6I7D970"/>
<keyword evidence="8" id="KW-1185">Reference proteome</keyword>
<dbReference type="KEGG" id="pcol:F1325_06020"/>
<feature type="transmembrane region" description="Helical" evidence="5">
    <location>
        <begin position="178"/>
        <end position="199"/>
    </location>
</feature>
<dbReference type="PRINTS" id="PR01036">
    <property type="entry name" value="TCRTETB"/>
</dbReference>
<feature type="transmembrane region" description="Helical" evidence="5">
    <location>
        <begin position="235"/>
        <end position="256"/>
    </location>
</feature>
<feature type="transmembrane region" description="Helical" evidence="5">
    <location>
        <begin position="89"/>
        <end position="108"/>
    </location>
</feature>
<feature type="transmembrane region" description="Helical" evidence="5">
    <location>
        <begin position="114"/>
        <end position="135"/>
    </location>
</feature>
<evidence type="ECO:0000256" key="1">
    <source>
        <dbReference type="ARBA" id="ARBA00004141"/>
    </source>
</evidence>
<name>A0A6I7D970_9GAMM</name>
<comment type="subcellular location">
    <subcellularLocation>
        <location evidence="1">Membrane</location>
        <topology evidence="1">Multi-pass membrane protein</topology>
    </subcellularLocation>
</comment>
<feature type="transmembrane region" description="Helical" evidence="5">
    <location>
        <begin position="58"/>
        <end position="77"/>
    </location>
</feature>
<evidence type="ECO:0000256" key="5">
    <source>
        <dbReference type="SAM" id="Phobius"/>
    </source>
</evidence>
<feature type="domain" description="Major facilitator superfamily (MFS) profile" evidence="6">
    <location>
        <begin position="24"/>
        <end position="474"/>
    </location>
</feature>
<feature type="transmembrane region" description="Helical" evidence="5">
    <location>
        <begin position="370"/>
        <end position="392"/>
    </location>
</feature>
<feature type="transmembrane region" description="Helical" evidence="5">
    <location>
        <begin position="340"/>
        <end position="364"/>
    </location>
</feature>
<evidence type="ECO:0000256" key="4">
    <source>
        <dbReference type="ARBA" id="ARBA00023136"/>
    </source>
</evidence>
<dbReference type="GO" id="GO:0005886">
    <property type="term" value="C:plasma membrane"/>
    <property type="evidence" value="ECO:0007669"/>
    <property type="project" value="TreeGrafter"/>
</dbReference>
<proteinExistence type="predicted"/>
<evidence type="ECO:0000313" key="7">
    <source>
        <dbReference type="EMBL" id="QHN10040.1"/>
    </source>
</evidence>
<dbReference type="PANTHER" id="PTHR23501">
    <property type="entry name" value="MAJOR FACILITATOR SUPERFAMILY"/>
    <property type="match status" value="1"/>
</dbReference>
<dbReference type="Pfam" id="PF07690">
    <property type="entry name" value="MFS_1"/>
    <property type="match status" value="1"/>
</dbReference>
<reference evidence="7 8" key="1">
    <citation type="submission" date="2019-09" db="EMBL/GenBank/DDBJ databases">
        <title>Emergence of a chromosome-mediated tetracycline resistance gene in Proteus strain.</title>
        <authorList>
            <person name="He D."/>
            <person name="Wang L."/>
        </authorList>
    </citation>
    <scope>NUCLEOTIDE SEQUENCE [LARGE SCALE GENOMIC DNA]</scope>
    <source>
        <strain evidence="7 8">T60</strain>
    </source>
</reference>
<dbReference type="SUPFAM" id="SSF103473">
    <property type="entry name" value="MFS general substrate transporter"/>
    <property type="match status" value="1"/>
</dbReference>
<sequence length="477" mass="51078">MSGSVNKKEEASWGMLLHGKNSLKSLALAGGVALHAINVYITITTLPSIVRDIGGLNLYAWNTTVFILASILSSALTSRLLSVLAPRNSYLFATICFLAGSVICATAPSMQILLLGRFIQGAGGGMLLALAYSLVRVMFPQPLWSRAMALMSSMWGISTLLGPALGGIFAEYDVWRGAFWSILFVGIPYAILLFTILPTENNADNIVAKTPLPYQQLILLMLAVLSISIGSLYNVILYNALSFVFAFIFILLLVNIDKKSNDGLFPKGTFSFSAPLAPIYLTMALLGISVQTEVFVPYFLQIIHNVTPLLSGYLAALVGAGWSFSAIMSSSSKQSTAQRLMHFGPMINFSAIVILGLFISNVLTVPYGQIIIICIALFFTGAGIGMAWPHYLTRVLHVSQGQEAQKAATSITTIQLFSTAVGASISGTVVNMAGLTDPGGILGAQNAAHWLFIVFAFTPFVAFFTAKVVVSSAKKNQ</sequence>
<gene>
    <name evidence="7" type="ORF">F1325_06020</name>
</gene>
<dbReference type="InterPro" id="IPR036259">
    <property type="entry name" value="MFS_trans_sf"/>
</dbReference>
<dbReference type="PANTHER" id="PTHR23501:SF154">
    <property type="entry name" value="MULTIDRUG-EFFLUX TRANSPORTER RV1634-RELATED"/>
    <property type="match status" value="1"/>
</dbReference>
<dbReference type="PROSITE" id="PS50850">
    <property type="entry name" value="MFS"/>
    <property type="match status" value="1"/>
</dbReference>
<dbReference type="Gene3D" id="1.20.1720.10">
    <property type="entry name" value="Multidrug resistance protein D"/>
    <property type="match status" value="1"/>
</dbReference>
<feature type="transmembrane region" description="Helical" evidence="5">
    <location>
        <begin position="268"/>
        <end position="290"/>
    </location>
</feature>